<keyword evidence="4 7" id="KW-0378">Hydrolase</keyword>
<dbReference type="PANTHER" id="PTHR11804:SF56">
    <property type="entry name" value="THIMET OLIGOPEPTIDASE 1"/>
    <property type="match status" value="1"/>
</dbReference>
<evidence type="ECO:0000259" key="8">
    <source>
        <dbReference type="Pfam" id="PF01432"/>
    </source>
</evidence>
<dbReference type="GeneID" id="106511973"/>
<dbReference type="Gene3D" id="1.10.1370.10">
    <property type="entry name" value="Neurolysin, domain 3"/>
    <property type="match status" value="1"/>
</dbReference>
<comment type="similarity">
    <text evidence="1 7">Belongs to the peptidase M3 family.</text>
</comment>
<dbReference type="InterPro" id="IPR001567">
    <property type="entry name" value="Pept_M3A_M3B_dom"/>
</dbReference>
<dbReference type="STRING" id="52670.A0A2I4AKX4"/>
<proteinExistence type="inferred from homology"/>
<comment type="cofactor">
    <cofactor evidence="7">
        <name>Zn(2+)</name>
        <dbReference type="ChEBI" id="CHEBI:29105"/>
    </cofactor>
    <text evidence="7">Binds 1 zinc ion.</text>
</comment>
<evidence type="ECO:0000256" key="1">
    <source>
        <dbReference type="ARBA" id="ARBA00006040"/>
    </source>
</evidence>
<feature type="domain" description="Peptidase M3A/M3B catalytic" evidence="8">
    <location>
        <begin position="27"/>
        <end position="195"/>
    </location>
</feature>
<dbReference type="Proteomes" id="UP000192220">
    <property type="component" value="Unplaced"/>
</dbReference>
<evidence type="ECO:0000313" key="9">
    <source>
        <dbReference type="Proteomes" id="UP000192220"/>
    </source>
</evidence>
<gene>
    <name evidence="10" type="primary">LOC106511973</name>
</gene>
<evidence type="ECO:0000256" key="6">
    <source>
        <dbReference type="ARBA" id="ARBA00023049"/>
    </source>
</evidence>
<name>A0A2I4AKX4_AUSLI</name>
<keyword evidence="5 7" id="KW-0862">Zinc</keyword>
<evidence type="ECO:0000256" key="7">
    <source>
        <dbReference type="RuleBase" id="RU003435"/>
    </source>
</evidence>
<sequence length="195" mass="22694">MNMAKSGRRVSSFLEDLSRKLKPLGEEENSEILKDLLKLRAQKSSLLGFSTHADFVLEMNMAKSGRRVSSFLEDLSRKLKPLGEEERAVLLRLKEKECEKRGVEFDRKLHAWDTRYFMTQVEETQYAVDQNLLKEYFPMEVVTQGLLDIYQDLLGLSFQLVDGAEVWHQDVTLYCVKDRSSSQVVGQFYLDLYPR</sequence>
<dbReference type="GO" id="GO:0006518">
    <property type="term" value="P:peptide metabolic process"/>
    <property type="evidence" value="ECO:0007669"/>
    <property type="project" value="TreeGrafter"/>
</dbReference>
<dbReference type="GO" id="GO:0006508">
    <property type="term" value="P:proteolysis"/>
    <property type="evidence" value="ECO:0007669"/>
    <property type="project" value="UniProtKB-KW"/>
</dbReference>
<keyword evidence="2 7" id="KW-0645">Protease</keyword>
<dbReference type="SUPFAM" id="SSF55486">
    <property type="entry name" value="Metalloproteases ('zincins'), catalytic domain"/>
    <property type="match status" value="1"/>
</dbReference>
<reference evidence="10" key="1">
    <citation type="submission" date="2025-08" db="UniProtKB">
        <authorList>
            <consortium name="RefSeq"/>
        </authorList>
    </citation>
    <scope>IDENTIFICATION</scope>
</reference>
<dbReference type="GO" id="GO:0005758">
    <property type="term" value="C:mitochondrial intermembrane space"/>
    <property type="evidence" value="ECO:0007669"/>
    <property type="project" value="TreeGrafter"/>
</dbReference>
<organism evidence="9 10">
    <name type="scientific">Austrofundulus limnaeus</name>
    <name type="common">Annual killifish</name>
    <dbReference type="NCBI Taxonomy" id="52670"/>
    <lineage>
        <taxon>Eukaryota</taxon>
        <taxon>Metazoa</taxon>
        <taxon>Chordata</taxon>
        <taxon>Craniata</taxon>
        <taxon>Vertebrata</taxon>
        <taxon>Euteleostomi</taxon>
        <taxon>Actinopterygii</taxon>
        <taxon>Neopterygii</taxon>
        <taxon>Teleostei</taxon>
        <taxon>Neoteleostei</taxon>
        <taxon>Acanthomorphata</taxon>
        <taxon>Ovalentaria</taxon>
        <taxon>Atherinomorphae</taxon>
        <taxon>Cyprinodontiformes</taxon>
        <taxon>Rivulidae</taxon>
        <taxon>Austrofundulus</taxon>
    </lineage>
</organism>
<dbReference type="InterPro" id="IPR045090">
    <property type="entry name" value="Pept_M3A_M3B"/>
</dbReference>
<accession>A0A2I4AKX4</accession>
<keyword evidence="6 7" id="KW-0482">Metalloprotease</keyword>
<dbReference type="Gene3D" id="3.40.390.10">
    <property type="entry name" value="Collagenase (Catalytic Domain)"/>
    <property type="match status" value="1"/>
</dbReference>
<dbReference type="AlphaFoldDB" id="A0A2I4AKX4"/>
<evidence type="ECO:0000256" key="5">
    <source>
        <dbReference type="ARBA" id="ARBA00022833"/>
    </source>
</evidence>
<dbReference type="GO" id="GO:0046872">
    <property type="term" value="F:metal ion binding"/>
    <property type="evidence" value="ECO:0007669"/>
    <property type="project" value="UniProtKB-UniRule"/>
</dbReference>
<dbReference type="OrthoDB" id="534666at2759"/>
<dbReference type="RefSeq" id="XP_013856137.1">
    <property type="nucleotide sequence ID" value="XM_014000683.1"/>
</dbReference>
<keyword evidence="3 7" id="KW-0479">Metal-binding</keyword>
<dbReference type="Pfam" id="PF01432">
    <property type="entry name" value="Peptidase_M3"/>
    <property type="match status" value="1"/>
</dbReference>
<dbReference type="KEGG" id="alim:106511973"/>
<evidence type="ECO:0000256" key="3">
    <source>
        <dbReference type="ARBA" id="ARBA00022723"/>
    </source>
</evidence>
<evidence type="ECO:0000256" key="2">
    <source>
        <dbReference type="ARBA" id="ARBA00022670"/>
    </source>
</evidence>
<dbReference type="PANTHER" id="PTHR11804">
    <property type="entry name" value="PROTEASE M3 THIMET OLIGOPEPTIDASE-RELATED"/>
    <property type="match status" value="1"/>
</dbReference>
<dbReference type="InterPro" id="IPR024079">
    <property type="entry name" value="MetalloPept_cat_dom_sf"/>
</dbReference>
<evidence type="ECO:0000313" key="10">
    <source>
        <dbReference type="RefSeq" id="XP_013856137.1"/>
    </source>
</evidence>
<keyword evidence="9" id="KW-1185">Reference proteome</keyword>
<dbReference type="InParanoid" id="A0A2I4AKX4"/>
<evidence type="ECO:0000256" key="4">
    <source>
        <dbReference type="ARBA" id="ARBA00022801"/>
    </source>
</evidence>
<dbReference type="InterPro" id="IPR024077">
    <property type="entry name" value="Neurolysin/TOP_dom2"/>
</dbReference>
<protein>
    <submittedName>
        <fullName evidence="10">Thimet oligopeptidase</fullName>
    </submittedName>
</protein>
<dbReference type="GO" id="GO:0004222">
    <property type="term" value="F:metalloendopeptidase activity"/>
    <property type="evidence" value="ECO:0007669"/>
    <property type="project" value="InterPro"/>
</dbReference>